<accession>A0A1X7STY8</accession>
<feature type="domain" description="C2H2-type" evidence="2">
    <location>
        <begin position="12"/>
        <end position="40"/>
    </location>
</feature>
<dbReference type="PANTHER" id="PTHR33936">
    <property type="entry name" value="PROTEIN CBG17840"/>
    <property type="match status" value="1"/>
</dbReference>
<dbReference type="InterPro" id="IPR013087">
    <property type="entry name" value="Znf_C2H2_type"/>
</dbReference>
<proteinExistence type="predicted"/>
<dbReference type="EnsemblMetazoa" id="Aqu2.1.05470_001">
    <property type="protein sequence ID" value="Aqu2.1.05470_001"/>
    <property type="gene ID" value="Aqu2.1.05470"/>
</dbReference>
<dbReference type="SMART" id="SM00355">
    <property type="entry name" value="ZnF_C2H2"/>
    <property type="match status" value="2"/>
</dbReference>
<name>A0A1X7STY8_AMPQE</name>
<dbReference type="GO" id="GO:0008270">
    <property type="term" value="F:zinc ion binding"/>
    <property type="evidence" value="ECO:0007669"/>
    <property type="project" value="UniProtKB-KW"/>
</dbReference>
<organism evidence="3">
    <name type="scientific">Amphimedon queenslandica</name>
    <name type="common">Sponge</name>
    <dbReference type="NCBI Taxonomy" id="400682"/>
    <lineage>
        <taxon>Eukaryota</taxon>
        <taxon>Metazoa</taxon>
        <taxon>Porifera</taxon>
        <taxon>Demospongiae</taxon>
        <taxon>Heteroscleromorpha</taxon>
        <taxon>Haplosclerida</taxon>
        <taxon>Niphatidae</taxon>
        <taxon>Amphimedon</taxon>
    </lineage>
</organism>
<dbReference type="OrthoDB" id="10018489at2759"/>
<dbReference type="InParanoid" id="A0A1X7STY8"/>
<protein>
    <recommendedName>
        <fullName evidence="2">C2H2-type domain-containing protein</fullName>
    </recommendedName>
</protein>
<dbReference type="Gene3D" id="3.30.160.60">
    <property type="entry name" value="Classic Zinc Finger"/>
    <property type="match status" value="1"/>
</dbReference>
<keyword evidence="1" id="KW-0863">Zinc-finger</keyword>
<dbReference type="InterPro" id="IPR052797">
    <property type="entry name" value="RegFact_GeneExpr_CellDeath"/>
</dbReference>
<keyword evidence="1" id="KW-0479">Metal-binding</keyword>
<dbReference type="PROSITE" id="PS00028">
    <property type="entry name" value="ZINC_FINGER_C2H2_1"/>
    <property type="match status" value="2"/>
</dbReference>
<evidence type="ECO:0000259" key="2">
    <source>
        <dbReference type="PROSITE" id="PS50157"/>
    </source>
</evidence>
<keyword evidence="1" id="KW-0862">Zinc</keyword>
<dbReference type="PROSITE" id="PS50157">
    <property type="entry name" value="ZINC_FINGER_C2H2_2"/>
    <property type="match status" value="1"/>
</dbReference>
<sequence length="293" mass="34036">MAASAKSFEERKKCPFCHLSYQFSSSLSKHVKEKHSNEKSVKDSHVFCNLCGSMVLSVAKLIEHLHQIHNKEIKITNHEFRSIDKFYEWKKGEESHSKSFYVKNSASRMQGLNRKSYYYCNRSGVVRQSKEKRQRAPKVQGSCKTNEYCTAHMTVIEDTITKMVKVTYCSHHSNHKPEVCHLRVPDKVKNAVAAKLAEGVTIERILDDIRDSVTGTIEREHLMNRQDVHNIEYKLNLQSIKKHQNDHSSIVAWVTEMQEMECQMRMIMITSIQQAKENMLMTSVSLTHINYEL</sequence>
<dbReference type="PANTHER" id="PTHR33936:SF24">
    <property type="entry name" value="C2H2-TYPE DOMAIN-CONTAINING PROTEIN"/>
    <property type="match status" value="1"/>
</dbReference>
<reference evidence="3" key="1">
    <citation type="submission" date="2017-05" db="UniProtKB">
        <authorList>
            <consortium name="EnsemblMetazoa"/>
        </authorList>
    </citation>
    <scope>IDENTIFICATION</scope>
</reference>
<evidence type="ECO:0000256" key="1">
    <source>
        <dbReference type="PROSITE-ProRule" id="PRU00042"/>
    </source>
</evidence>
<evidence type="ECO:0000313" key="3">
    <source>
        <dbReference type="EnsemblMetazoa" id="Aqu2.1.05470_001"/>
    </source>
</evidence>
<dbReference type="AlphaFoldDB" id="A0A1X7STY8"/>